<evidence type="ECO:0000313" key="2">
    <source>
        <dbReference type="EMBL" id="KAG2305508.1"/>
    </source>
</evidence>
<gene>
    <name evidence="2" type="ORF">Bca52824_034159</name>
</gene>
<dbReference type="EMBL" id="JAAMPC010000007">
    <property type="protein sequence ID" value="KAG2305508.1"/>
    <property type="molecule type" value="Genomic_DNA"/>
</dbReference>
<dbReference type="PANTHER" id="PTHR12069:SF0">
    <property type="entry name" value="DNA-DIRECTED RNA POLYMERASE III SUBUNIT RPC5"/>
    <property type="match status" value="1"/>
</dbReference>
<feature type="region of interest" description="Disordered" evidence="1">
    <location>
        <begin position="61"/>
        <end position="102"/>
    </location>
</feature>
<feature type="compositionally biased region" description="Basic and acidic residues" evidence="1">
    <location>
        <begin position="67"/>
        <end position="81"/>
    </location>
</feature>
<dbReference type="PANTHER" id="PTHR12069">
    <property type="entry name" value="DNA-DIRECTED RNA POLYMERASES III 80 KDA POLYPEPTIDE RNA POLYMERASE III SUBUNIT 5"/>
    <property type="match status" value="1"/>
</dbReference>
<dbReference type="AlphaFoldDB" id="A0A8X7SFZ0"/>
<comment type="caution">
    <text evidence="2">The sequence shown here is derived from an EMBL/GenBank/DDBJ whole genome shotgun (WGS) entry which is preliminary data.</text>
</comment>
<dbReference type="InterPro" id="IPR006886">
    <property type="entry name" value="RNA_pol_III_Rpc5"/>
</dbReference>
<dbReference type="GO" id="GO:0005666">
    <property type="term" value="C:RNA polymerase III complex"/>
    <property type="evidence" value="ECO:0007669"/>
    <property type="project" value="TreeGrafter"/>
</dbReference>
<name>A0A8X7SFZ0_BRACI</name>
<dbReference type="GO" id="GO:0042797">
    <property type="term" value="P:tRNA transcription by RNA polymerase III"/>
    <property type="evidence" value="ECO:0007669"/>
    <property type="project" value="TreeGrafter"/>
</dbReference>
<dbReference type="OrthoDB" id="340681at2759"/>
<protein>
    <submittedName>
        <fullName evidence="2">Uncharacterized protein</fullName>
    </submittedName>
</protein>
<evidence type="ECO:0000256" key="1">
    <source>
        <dbReference type="SAM" id="MobiDB-lite"/>
    </source>
</evidence>
<reference evidence="2 3" key="1">
    <citation type="submission" date="2020-02" db="EMBL/GenBank/DDBJ databases">
        <authorList>
            <person name="Ma Q."/>
            <person name="Huang Y."/>
            <person name="Song X."/>
            <person name="Pei D."/>
        </authorList>
    </citation>
    <scope>NUCLEOTIDE SEQUENCE [LARGE SCALE GENOMIC DNA]</scope>
    <source>
        <strain evidence="2">Sxm20200214</strain>
        <tissue evidence="2">Leaf</tissue>
    </source>
</reference>
<keyword evidence="3" id="KW-1185">Reference proteome</keyword>
<dbReference type="Pfam" id="PF04801">
    <property type="entry name" value="RPC5"/>
    <property type="match status" value="1"/>
</dbReference>
<sequence length="138" mass="15610">MHGAIYVCTYALGLFQEADSYASDTLTTTWKPPPTLDYAIGVLSGDKLHLNPVRAVPQLRPSMKYLSSERKHAEAPEESARTSKKQNKVVQASKDQKPVHEESWVSLKYQGLKSEFHSRYLTKMMASENSTIDFNMSR</sequence>
<evidence type="ECO:0000313" key="3">
    <source>
        <dbReference type="Proteomes" id="UP000886595"/>
    </source>
</evidence>
<organism evidence="2 3">
    <name type="scientific">Brassica carinata</name>
    <name type="common">Ethiopian mustard</name>
    <name type="synonym">Abyssinian cabbage</name>
    <dbReference type="NCBI Taxonomy" id="52824"/>
    <lineage>
        <taxon>Eukaryota</taxon>
        <taxon>Viridiplantae</taxon>
        <taxon>Streptophyta</taxon>
        <taxon>Embryophyta</taxon>
        <taxon>Tracheophyta</taxon>
        <taxon>Spermatophyta</taxon>
        <taxon>Magnoliopsida</taxon>
        <taxon>eudicotyledons</taxon>
        <taxon>Gunneridae</taxon>
        <taxon>Pentapetalae</taxon>
        <taxon>rosids</taxon>
        <taxon>malvids</taxon>
        <taxon>Brassicales</taxon>
        <taxon>Brassicaceae</taxon>
        <taxon>Brassiceae</taxon>
        <taxon>Brassica</taxon>
    </lineage>
</organism>
<proteinExistence type="predicted"/>
<accession>A0A8X7SFZ0</accession>
<dbReference type="Proteomes" id="UP000886595">
    <property type="component" value="Unassembled WGS sequence"/>
</dbReference>